<dbReference type="HOGENOM" id="CLU_3087304_0_0_1"/>
<evidence type="ECO:0000313" key="1">
    <source>
        <dbReference type="EMBL" id="EXK23233.1"/>
    </source>
</evidence>
<proteinExistence type="predicted"/>
<reference evidence="1" key="1">
    <citation type="submission" date="2012-04" db="EMBL/GenBank/DDBJ databases">
        <title>The Genome Sequence of Fusarium oxysporum melonis.</title>
        <authorList>
            <consortium name="The Broad Institute Genome Sequencing Platform"/>
            <person name="Ma L.-J."/>
            <person name="Gale L.R."/>
            <person name="Schwartz D.C."/>
            <person name="Zhou S."/>
            <person name="Corby-Kistler H."/>
            <person name="Young S.K."/>
            <person name="Zeng Q."/>
            <person name="Gargeya S."/>
            <person name="Fitzgerald M."/>
            <person name="Haas B."/>
            <person name="Abouelleil A."/>
            <person name="Alvarado L."/>
            <person name="Arachchi H.M."/>
            <person name="Berlin A."/>
            <person name="Brown A."/>
            <person name="Chapman S.B."/>
            <person name="Chen Z."/>
            <person name="Dunbar C."/>
            <person name="Freedman E."/>
            <person name="Gearin G."/>
            <person name="Goldberg J."/>
            <person name="Griggs A."/>
            <person name="Gujja S."/>
            <person name="Heiman D."/>
            <person name="Howarth C."/>
            <person name="Larson L."/>
            <person name="Lui A."/>
            <person name="MacDonald P.J.P."/>
            <person name="Montmayeur A."/>
            <person name="Murphy C."/>
            <person name="Neiman D."/>
            <person name="Pearson M."/>
            <person name="Priest M."/>
            <person name="Roberts A."/>
            <person name="Saif S."/>
            <person name="Shea T."/>
            <person name="Shenoy N."/>
            <person name="Sisk P."/>
            <person name="Stolte C."/>
            <person name="Sykes S."/>
            <person name="Wortman J."/>
            <person name="Nusbaum C."/>
            <person name="Birren B."/>
        </authorList>
    </citation>
    <scope>NUCLEOTIDE SEQUENCE</scope>
    <source>
        <strain evidence="1">26406</strain>
    </source>
</reference>
<dbReference type="Proteomes" id="UP000030703">
    <property type="component" value="Unassembled WGS sequence"/>
</dbReference>
<organism evidence="1">
    <name type="scientific">Fusarium oxysporum f. sp. melonis 26406</name>
    <dbReference type="NCBI Taxonomy" id="1089452"/>
    <lineage>
        <taxon>Eukaryota</taxon>
        <taxon>Fungi</taxon>
        <taxon>Dikarya</taxon>
        <taxon>Ascomycota</taxon>
        <taxon>Pezizomycotina</taxon>
        <taxon>Sordariomycetes</taxon>
        <taxon>Hypocreomycetidae</taxon>
        <taxon>Hypocreales</taxon>
        <taxon>Nectriaceae</taxon>
        <taxon>Fusarium</taxon>
        <taxon>Fusarium oxysporum species complex</taxon>
    </lineage>
</organism>
<dbReference type="VEuPathDB" id="FungiDB:FOMG_19987"/>
<reference evidence="1" key="2">
    <citation type="submission" date="2014-02" db="EMBL/GenBank/DDBJ databases">
        <title>Annotation of the Genome Sequence of Fusarium oxysporum f. sp. melonis 26406.</title>
        <authorList>
            <consortium name="The Broad Institute Genomics Platform"/>
            <person name="Ma L.-J."/>
            <person name="Corby-Kistler H."/>
            <person name="Broz K."/>
            <person name="Gale L.R."/>
            <person name="Jonkers W."/>
            <person name="O'Donnell K."/>
            <person name="Ploetz R."/>
            <person name="Steinberg C."/>
            <person name="Schwartz D.C."/>
            <person name="VanEtten H."/>
            <person name="Zhou S."/>
            <person name="Young S.K."/>
            <person name="Zeng Q."/>
            <person name="Gargeya S."/>
            <person name="Fitzgerald M."/>
            <person name="Abouelleil A."/>
            <person name="Alvarado L."/>
            <person name="Chapman S.B."/>
            <person name="Gainer-Dewar J."/>
            <person name="Goldberg J."/>
            <person name="Griggs A."/>
            <person name="Gujja S."/>
            <person name="Hansen M."/>
            <person name="Howarth C."/>
            <person name="Imamovic A."/>
            <person name="Ireland A."/>
            <person name="Larimer J."/>
            <person name="McCowan C."/>
            <person name="Murphy C."/>
            <person name="Pearson M."/>
            <person name="Poon T.W."/>
            <person name="Priest M."/>
            <person name="Roberts A."/>
            <person name="Saif S."/>
            <person name="Shea T."/>
            <person name="Sykes S."/>
            <person name="Wortman J."/>
            <person name="Nusbaum C."/>
            <person name="Birren B."/>
        </authorList>
    </citation>
    <scope>NUCLEOTIDE SEQUENCE</scope>
    <source>
        <strain evidence="1">26406</strain>
    </source>
</reference>
<sequence>MRSRAGAQAEMDNAVRLLLSGWMFKVVLGGHGDWCLSMLLRIATSAAMHAGA</sequence>
<dbReference type="EMBL" id="KI981186">
    <property type="protein sequence ID" value="EXK23233.1"/>
    <property type="molecule type" value="Genomic_DNA"/>
</dbReference>
<protein>
    <submittedName>
        <fullName evidence="1">Uncharacterized protein</fullName>
    </submittedName>
</protein>
<accession>W9Z4P3</accession>
<gene>
    <name evidence="1" type="ORF">FOMG_19987</name>
</gene>
<name>W9Z4P3_FUSOX</name>
<dbReference type="AlphaFoldDB" id="W9Z4P3"/>